<evidence type="ECO:0000313" key="2">
    <source>
        <dbReference type="Proteomes" id="UP001148737"/>
    </source>
</evidence>
<organism evidence="1 2">
    <name type="scientific">Lecanicillium saksenae</name>
    <dbReference type="NCBI Taxonomy" id="468837"/>
    <lineage>
        <taxon>Eukaryota</taxon>
        <taxon>Fungi</taxon>
        <taxon>Dikarya</taxon>
        <taxon>Ascomycota</taxon>
        <taxon>Pezizomycotina</taxon>
        <taxon>Sordariomycetes</taxon>
        <taxon>Hypocreomycetidae</taxon>
        <taxon>Hypocreales</taxon>
        <taxon>Cordycipitaceae</taxon>
        <taxon>Lecanicillium</taxon>
    </lineage>
</organism>
<gene>
    <name evidence="1" type="ORF">NLG97_g11292</name>
</gene>
<dbReference type="EMBL" id="JANAKD010003491">
    <property type="protein sequence ID" value="KAJ3472094.1"/>
    <property type="molecule type" value="Genomic_DNA"/>
</dbReference>
<protein>
    <submittedName>
        <fullName evidence="1">Uncharacterized protein</fullName>
    </submittedName>
</protein>
<sequence length="155" mass="16291">MTSTLRSPLAASLLHVPTIFYYTATSSTTSYASSPSAVGFAPILQIATLFTSCLFSHTNSSYSSIMPLPSIISLSLLPPCCRPPLSSLFTCVVFTTVACSRNGLASASMTPASMNRCRTALQNAYSRPGSRPSASNGGAYSTPRPGGVLHRPQTF</sequence>
<comment type="caution">
    <text evidence="1">The sequence shown here is derived from an EMBL/GenBank/DDBJ whole genome shotgun (WGS) entry which is preliminary data.</text>
</comment>
<name>A0ACC1QAY8_9HYPO</name>
<accession>A0ACC1QAY8</accession>
<evidence type="ECO:0000313" key="1">
    <source>
        <dbReference type="EMBL" id="KAJ3472094.1"/>
    </source>
</evidence>
<keyword evidence="2" id="KW-1185">Reference proteome</keyword>
<proteinExistence type="predicted"/>
<reference evidence="1" key="1">
    <citation type="submission" date="2022-07" db="EMBL/GenBank/DDBJ databases">
        <title>Genome Sequence of Lecanicillium saksenae.</title>
        <authorList>
            <person name="Buettner E."/>
        </authorList>
    </citation>
    <scope>NUCLEOTIDE SEQUENCE</scope>
    <source>
        <strain evidence="1">VT-O1</strain>
    </source>
</reference>
<dbReference type="Proteomes" id="UP001148737">
    <property type="component" value="Unassembled WGS sequence"/>
</dbReference>